<dbReference type="HOGENOM" id="CLU_1716177_0_0_1"/>
<feature type="compositionally biased region" description="Basic and acidic residues" evidence="1">
    <location>
        <begin position="103"/>
        <end position="113"/>
    </location>
</feature>
<sequence length="153" mass="17139">MRIVSDFLTDSSTYRYTDRYTGFEMSNTPEDYVAICKSLRNPCALEDGMRRQPSRRMLVCSIDDDPHVFSSWSGPFADGDDTTAATASQGYITVATARIWPSGEERRRSDRVPKISYAKRPPYPSTGAVPPKRLSGTWWYRSISAVGSNSSYG</sequence>
<name>A0A0E0FU13_ORYNI</name>
<proteinExistence type="predicted"/>
<reference evidence="2" key="2">
    <citation type="submission" date="2018-04" db="EMBL/GenBank/DDBJ databases">
        <title>OnivRS2 (Oryza nivara Reference Sequence Version 2).</title>
        <authorList>
            <person name="Zhang J."/>
            <person name="Kudrna D."/>
            <person name="Lee S."/>
            <person name="Talag J."/>
            <person name="Rajasekar S."/>
            <person name="Welchert J."/>
            <person name="Hsing Y.-I."/>
            <person name="Wing R.A."/>
        </authorList>
    </citation>
    <scope>NUCLEOTIDE SEQUENCE [LARGE SCALE GENOMIC DNA]</scope>
</reference>
<organism evidence="2">
    <name type="scientific">Oryza nivara</name>
    <name type="common">Indian wild rice</name>
    <name type="synonym">Oryza sativa f. spontanea</name>
    <dbReference type="NCBI Taxonomy" id="4536"/>
    <lineage>
        <taxon>Eukaryota</taxon>
        <taxon>Viridiplantae</taxon>
        <taxon>Streptophyta</taxon>
        <taxon>Embryophyta</taxon>
        <taxon>Tracheophyta</taxon>
        <taxon>Spermatophyta</taxon>
        <taxon>Magnoliopsida</taxon>
        <taxon>Liliopsida</taxon>
        <taxon>Poales</taxon>
        <taxon>Poaceae</taxon>
        <taxon>BOP clade</taxon>
        <taxon>Oryzoideae</taxon>
        <taxon>Oryzeae</taxon>
        <taxon>Oryzinae</taxon>
        <taxon>Oryza</taxon>
    </lineage>
</organism>
<protein>
    <submittedName>
        <fullName evidence="2">Uncharacterized protein</fullName>
    </submittedName>
</protein>
<dbReference type="EnsemblPlants" id="ONIVA01G37570.1">
    <property type="protein sequence ID" value="ONIVA01G37570.1"/>
    <property type="gene ID" value="ONIVA01G37570"/>
</dbReference>
<dbReference type="Proteomes" id="UP000006591">
    <property type="component" value="Chromosome 1"/>
</dbReference>
<dbReference type="Gramene" id="ONIVA01G37570.1">
    <property type="protein sequence ID" value="ONIVA01G37570.1"/>
    <property type="gene ID" value="ONIVA01G37570"/>
</dbReference>
<dbReference type="AlphaFoldDB" id="A0A0E0FU13"/>
<feature type="region of interest" description="Disordered" evidence="1">
    <location>
        <begin position="102"/>
        <end position="133"/>
    </location>
</feature>
<accession>A0A0E0FU13</accession>
<evidence type="ECO:0000313" key="2">
    <source>
        <dbReference type="EnsemblPlants" id="ONIVA01G37570.1"/>
    </source>
</evidence>
<evidence type="ECO:0000313" key="3">
    <source>
        <dbReference type="Proteomes" id="UP000006591"/>
    </source>
</evidence>
<evidence type="ECO:0000256" key="1">
    <source>
        <dbReference type="SAM" id="MobiDB-lite"/>
    </source>
</evidence>
<keyword evidence="3" id="KW-1185">Reference proteome</keyword>
<reference evidence="2" key="1">
    <citation type="submission" date="2015-04" db="UniProtKB">
        <authorList>
            <consortium name="EnsemblPlants"/>
        </authorList>
    </citation>
    <scope>IDENTIFICATION</scope>
    <source>
        <strain evidence="2">SL10</strain>
    </source>
</reference>